<dbReference type="AlphaFoldDB" id="A0A699VY12"/>
<reference evidence="2" key="1">
    <citation type="journal article" date="2019" name="Sci. Rep.">
        <title>Draft genome of Tanacetum cinerariifolium, the natural source of mosquito coil.</title>
        <authorList>
            <person name="Yamashiro T."/>
            <person name="Shiraishi A."/>
            <person name="Satake H."/>
            <person name="Nakayama K."/>
        </authorList>
    </citation>
    <scope>NUCLEOTIDE SEQUENCE</scope>
</reference>
<proteinExistence type="predicted"/>
<comment type="caution">
    <text evidence="2">The sequence shown here is derived from an EMBL/GenBank/DDBJ whole genome shotgun (WGS) entry which is preliminary data.</text>
</comment>
<evidence type="ECO:0000256" key="1">
    <source>
        <dbReference type="SAM" id="MobiDB-lite"/>
    </source>
</evidence>
<feature type="non-terminal residue" evidence="2">
    <location>
        <position position="1"/>
    </location>
</feature>
<dbReference type="EMBL" id="BKCJ011514038">
    <property type="protein sequence ID" value="GFD39283.1"/>
    <property type="molecule type" value="Genomic_DNA"/>
</dbReference>
<accession>A0A699VY12</accession>
<name>A0A699VY12_TANCI</name>
<sequence length="110" mass="12407">GYEHFSINLVTNDVAKSSTKNLVPIPHESNVNLENGKYINRMEMLFTINPRPHPTYANTNVESVPSFPIPVQDNDPQWEEIDVTKTDDVQRPGVENDDSDGEVNAVDDLR</sequence>
<gene>
    <name evidence="2" type="ORF">Tci_911252</name>
</gene>
<protein>
    <submittedName>
        <fullName evidence="2">Uncharacterized protein</fullName>
    </submittedName>
</protein>
<feature type="non-terminal residue" evidence="2">
    <location>
        <position position="110"/>
    </location>
</feature>
<feature type="region of interest" description="Disordered" evidence="1">
    <location>
        <begin position="84"/>
        <end position="110"/>
    </location>
</feature>
<evidence type="ECO:0000313" key="2">
    <source>
        <dbReference type="EMBL" id="GFD39283.1"/>
    </source>
</evidence>
<feature type="region of interest" description="Disordered" evidence="1">
    <location>
        <begin position="57"/>
        <end position="76"/>
    </location>
</feature>
<organism evidence="2">
    <name type="scientific">Tanacetum cinerariifolium</name>
    <name type="common">Dalmatian daisy</name>
    <name type="synonym">Chrysanthemum cinerariifolium</name>
    <dbReference type="NCBI Taxonomy" id="118510"/>
    <lineage>
        <taxon>Eukaryota</taxon>
        <taxon>Viridiplantae</taxon>
        <taxon>Streptophyta</taxon>
        <taxon>Embryophyta</taxon>
        <taxon>Tracheophyta</taxon>
        <taxon>Spermatophyta</taxon>
        <taxon>Magnoliopsida</taxon>
        <taxon>eudicotyledons</taxon>
        <taxon>Gunneridae</taxon>
        <taxon>Pentapetalae</taxon>
        <taxon>asterids</taxon>
        <taxon>campanulids</taxon>
        <taxon>Asterales</taxon>
        <taxon>Asteraceae</taxon>
        <taxon>Asteroideae</taxon>
        <taxon>Anthemideae</taxon>
        <taxon>Anthemidinae</taxon>
        <taxon>Tanacetum</taxon>
    </lineage>
</organism>